<keyword evidence="3" id="KW-0645">Protease</keyword>
<evidence type="ECO:0000256" key="8">
    <source>
        <dbReference type="SAM" id="Phobius"/>
    </source>
</evidence>
<evidence type="ECO:0000256" key="7">
    <source>
        <dbReference type="ARBA" id="ARBA00023136"/>
    </source>
</evidence>
<dbReference type="Proteomes" id="UP000036045">
    <property type="component" value="Unassembled WGS sequence"/>
</dbReference>
<name>A0A0J1ILF5_NIACI</name>
<dbReference type="InterPro" id="IPR006741">
    <property type="entry name" value="AgrB"/>
</dbReference>
<keyword evidence="4 8" id="KW-0812">Transmembrane</keyword>
<organism evidence="9 10">
    <name type="scientific">Niallia circulans</name>
    <name type="common">Bacillus circulans</name>
    <dbReference type="NCBI Taxonomy" id="1397"/>
    <lineage>
        <taxon>Bacteria</taxon>
        <taxon>Bacillati</taxon>
        <taxon>Bacillota</taxon>
        <taxon>Bacilli</taxon>
        <taxon>Bacillales</taxon>
        <taxon>Bacillaceae</taxon>
        <taxon>Niallia</taxon>
    </lineage>
</organism>
<dbReference type="OrthoDB" id="2854767at2"/>
<gene>
    <name evidence="9" type="ORF">ABW02_09715</name>
</gene>
<dbReference type="EMBL" id="LDPH01000007">
    <property type="protein sequence ID" value="KLV26809.1"/>
    <property type="molecule type" value="Genomic_DNA"/>
</dbReference>
<evidence type="ECO:0000313" key="9">
    <source>
        <dbReference type="EMBL" id="KLV26809.1"/>
    </source>
</evidence>
<evidence type="ECO:0000256" key="5">
    <source>
        <dbReference type="ARBA" id="ARBA00022801"/>
    </source>
</evidence>
<feature type="transmembrane region" description="Helical" evidence="8">
    <location>
        <begin position="103"/>
        <end position="121"/>
    </location>
</feature>
<dbReference type="GO" id="GO:0009372">
    <property type="term" value="P:quorum sensing"/>
    <property type="evidence" value="ECO:0007669"/>
    <property type="project" value="UniProtKB-KW"/>
</dbReference>
<evidence type="ECO:0000256" key="4">
    <source>
        <dbReference type="ARBA" id="ARBA00022692"/>
    </source>
</evidence>
<evidence type="ECO:0000313" key="10">
    <source>
        <dbReference type="Proteomes" id="UP000036045"/>
    </source>
</evidence>
<keyword evidence="7 8" id="KW-0472">Membrane</keyword>
<sequence>MVNPNIISNEVTNFVIKHAPEYRDNKEYIRYGLEWIISLTIQISVILILSVLFGVFIEATVSLFTGAFLRTFGGGAHFKSYLKCVVYSTILILILSIATKHFLALNMIAVLIIYLISMFIYNKKAPVLHKTRALFNDNKKMLFKHISLFFITTLFILTILLPIGKSSIISSIWLSVLFQSISLTEWHHDMTDWLDKKTTRKVDYL</sequence>
<dbReference type="RefSeq" id="WP_047941784.1">
    <property type="nucleotide sequence ID" value="NZ_CP053989.1"/>
</dbReference>
<keyword evidence="6 8" id="KW-1133">Transmembrane helix</keyword>
<feature type="transmembrane region" description="Helical" evidence="8">
    <location>
        <begin position="35"/>
        <end position="68"/>
    </location>
</feature>
<evidence type="ECO:0000256" key="1">
    <source>
        <dbReference type="ARBA" id="ARBA00022475"/>
    </source>
</evidence>
<evidence type="ECO:0000256" key="2">
    <source>
        <dbReference type="ARBA" id="ARBA00022654"/>
    </source>
</evidence>
<keyword evidence="2" id="KW-0673">Quorum sensing</keyword>
<dbReference type="Pfam" id="PF04647">
    <property type="entry name" value="AgrB"/>
    <property type="match status" value="1"/>
</dbReference>
<evidence type="ECO:0000256" key="6">
    <source>
        <dbReference type="ARBA" id="ARBA00022989"/>
    </source>
</evidence>
<dbReference type="AlphaFoldDB" id="A0A0J1ILF5"/>
<keyword evidence="1" id="KW-1003">Cell membrane</keyword>
<dbReference type="GO" id="GO:0008233">
    <property type="term" value="F:peptidase activity"/>
    <property type="evidence" value="ECO:0007669"/>
    <property type="project" value="UniProtKB-KW"/>
</dbReference>
<evidence type="ECO:0000256" key="3">
    <source>
        <dbReference type="ARBA" id="ARBA00022670"/>
    </source>
</evidence>
<dbReference type="GeneID" id="56347813"/>
<keyword evidence="5" id="KW-0378">Hydrolase</keyword>
<reference evidence="9 10" key="1">
    <citation type="submission" date="2015-05" db="EMBL/GenBank/DDBJ databases">
        <title>Whole genome sequence and identification of bacterial endophytes from Costus igneus.</title>
        <authorList>
            <person name="Lee Y.P."/>
            <person name="Gan H.M."/>
            <person name="Eng W."/>
            <person name="Wheatley M.S."/>
            <person name="Caraballo A."/>
            <person name="Polter S."/>
            <person name="Savka M.A."/>
            <person name="Hudson A.O."/>
        </authorList>
    </citation>
    <scope>NUCLEOTIDE SEQUENCE [LARGE SCALE GENOMIC DNA]</scope>
    <source>
        <strain evidence="9 10">RIT379</strain>
    </source>
</reference>
<comment type="caution">
    <text evidence="9">The sequence shown here is derived from an EMBL/GenBank/DDBJ whole genome shotgun (WGS) entry which is preliminary data.</text>
</comment>
<dbReference type="GO" id="GO:0016020">
    <property type="term" value="C:membrane"/>
    <property type="evidence" value="ECO:0007669"/>
    <property type="project" value="InterPro"/>
</dbReference>
<dbReference type="GO" id="GO:0006508">
    <property type="term" value="P:proteolysis"/>
    <property type="evidence" value="ECO:0007669"/>
    <property type="project" value="UniProtKB-KW"/>
</dbReference>
<feature type="transmembrane region" description="Helical" evidence="8">
    <location>
        <begin position="142"/>
        <end position="161"/>
    </location>
</feature>
<dbReference type="PATRIC" id="fig|1397.4.peg.5225"/>
<dbReference type="SMART" id="SM00793">
    <property type="entry name" value="AgrB"/>
    <property type="match status" value="1"/>
</dbReference>
<proteinExistence type="predicted"/>
<accession>A0A0J1ILF5</accession>
<evidence type="ECO:0008006" key="11">
    <source>
        <dbReference type="Google" id="ProtNLM"/>
    </source>
</evidence>
<protein>
    <recommendedName>
        <fullName evidence="11">Accessory gene regulator B</fullName>
    </recommendedName>
</protein>
<keyword evidence="10" id="KW-1185">Reference proteome</keyword>
<feature type="transmembrane region" description="Helical" evidence="8">
    <location>
        <begin position="80"/>
        <end position="97"/>
    </location>
</feature>